<dbReference type="Proteomes" id="UP000187486">
    <property type="component" value="Unassembled WGS sequence"/>
</dbReference>
<feature type="region of interest" description="Disordered" evidence="1">
    <location>
        <begin position="1"/>
        <end position="22"/>
    </location>
</feature>
<feature type="compositionally biased region" description="Basic and acidic residues" evidence="1">
    <location>
        <begin position="93"/>
        <end position="117"/>
    </location>
</feature>
<keyword evidence="3" id="KW-1185">Reference proteome</keyword>
<reference evidence="2 3" key="1">
    <citation type="submission" date="2016-01" db="EMBL/GenBank/DDBJ databases">
        <title>Amycolatopsis coloradensis genome sequencing and assembly.</title>
        <authorList>
            <person name="Mayilraj S."/>
        </authorList>
    </citation>
    <scope>NUCLEOTIDE SEQUENCE [LARGE SCALE GENOMIC DNA]</scope>
    <source>
        <strain evidence="2 3">DSM 44225</strain>
    </source>
</reference>
<feature type="compositionally biased region" description="Polar residues" evidence="1">
    <location>
        <begin position="55"/>
        <end position="65"/>
    </location>
</feature>
<dbReference type="AlphaFoldDB" id="A0A1R0KL59"/>
<protein>
    <submittedName>
        <fullName evidence="2">Uncharacterized protein</fullName>
    </submittedName>
</protein>
<sequence length="153" mass="16667">MWSGETRGLGIGQALRRGEVTSVGPVERALAAADELGVYLTRFSDHALVAAPELSSPSRAGNSTRSRNRAVRIADAQVEQERKRFRPGHGRRSSPDRGEGETGEHDDGEPERVDRTLPDLTGPVCRSEPTRTSAFRGSRLRQMCSSCPSSPIR</sequence>
<gene>
    <name evidence="2" type="ORF">BS329_25955</name>
</gene>
<name>A0A1R0KL59_9PSEU</name>
<accession>A0A1R0KL59</accession>
<evidence type="ECO:0000256" key="1">
    <source>
        <dbReference type="SAM" id="MobiDB-lite"/>
    </source>
</evidence>
<feature type="compositionally biased region" description="Polar residues" evidence="1">
    <location>
        <begin position="143"/>
        <end position="153"/>
    </location>
</feature>
<dbReference type="EMBL" id="MQUQ01000015">
    <property type="protein sequence ID" value="OLZ47372.1"/>
    <property type="molecule type" value="Genomic_DNA"/>
</dbReference>
<feature type="compositionally biased region" description="Basic residues" evidence="1">
    <location>
        <begin position="83"/>
        <end position="92"/>
    </location>
</feature>
<organism evidence="2 3">
    <name type="scientific">Amycolatopsis coloradensis</name>
    <dbReference type="NCBI Taxonomy" id="76021"/>
    <lineage>
        <taxon>Bacteria</taxon>
        <taxon>Bacillati</taxon>
        <taxon>Actinomycetota</taxon>
        <taxon>Actinomycetes</taxon>
        <taxon>Pseudonocardiales</taxon>
        <taxon>Pseudonocardiaceae</taxon>
        <taxon>Amycolatopsis</taxon>
    </lineage>
</organism>
<evidence type="ECO:0000313" key="2">
    <source>
        <dbReference type="EMBL" id="OLZ47372.1"/>
    </source>
</evidence>
<feature type="region of interest" description="Disordered" evidence="1">
    <location>
        <begin position="49"/>
        <end position="153"/>
    </location>
</feature>
<evidence type="ECO:0000313" key="3">
    <source>
        <dbReference type="Proteomes" id="UP000187486"/>
    </source>
</evidence>
<proteinExistence type="predicted"/>
<comment type="caution">
    <text evidence="2">The sequence shown here is derived from an EMBL/GenBank/DDBJ whole genome shotgun (WGS) entry which is preliminary data.</text>
</comment>